<keyword evidence="3" id="KW-1185">Reference proteome</keyword>
<dbReference type="Proteomes" id="UP000182769">
    <property type="component" value="Unassembled WGS sequence"/>
</dbReference>
<reference evidence="3" key="1">
    <citation type="submission" date="2015-08" db="EMBL/GenBank/DDBJ databases">
        <authorList>
            <person name="Varghese N."/>
        </authorList>
    </citation>
    <scope>NUCLEOTIDE SEQUENCE [LARGE SCALE GENOMIC DNA]</scope>
    <source>
        <strain evidence="3">JCM 18476</strain>
    </source>
</reference>
<proteinExistence type="predicted"/>
<evidence type="ECO:0000313" key="3">
    <source>
        <dbReference type="Proteomes" id="UP000182769"/>
    </source>
</evidence>
<evidence type="ECO:0000259" key="1">
    <source>
        <dbReference type="Pfam" id="PF04273"/>
    </source>
</evidence>
<dbReference type="AlphaFoldDB" id="A0A0K6ISN9"/>
<organism evidence="2 3">
    <name type="scientific">Marinomonas fungiae</name>
    <dbReference type="NCBI Taxonomy" id="1137284"/>
    <lineage>
        <taxon>Bacteria</taxon>
        <taxon>Pseudomonadati</taxon>
        <taxon>Pseudomonadota</taxon>
        <taxon>Gammaproteobacteria</taxon>
        <taxon>Oceanospirillales</taxon>
        <taxon>Oceanospirillaceae</taxon>
        <taxon>Marinomonas</taxon>
    </lineage>
</organism>
<dbReference type="InterPro" id="IPR029021">
    <property type="entry name" value="Prot-tyrosine_phosphatase-like"/>
</dbReference>
<sequence>MKQISDTFYVAEQLTLNQIPELAQAGVKHVICNRPDHEGEGQTDSALLKEAAEKAGMTFHFLPTAPGQFEAALVQQFGSLVAELDGKTLAFCRTGTRSLSLWTLANPEHRTPEELLNLAENAGYNMSGLIDRVAR</sequence>
<dbReference type="SUPFAM" id="SSF52799">
    <property type="entry name" value="(Phosphotyrosine protein) phosphatases II"/>
    <property type="match status" value="1"/>
</dbReference>
<gene>
    <name evidence="2" type="ORF">Ga0061065_11722</name>
</gene>
<dbReference type="RefSeq" id="WP_055464544.1">
    <property type="nucleotide sequence ID" value="NZ_CYHG01000017.1"/>
</dbReference>
<accession>A0A0K6ISN9</accession>
<dbReference type="EMBL" id="CYHG01000017">
    <property type="protein sequence ID" value="CUB06357.1"/>
    <property type="molecule type" value="Genomic_DNA"/>
</dbReference>
<dbReference type="InterPro" id="IPR005939">
    <property type="entry name" value="BLH_phosphatase-like"/>
</dbReference>
<name>A0A0K6ISN9_9GAMM</name>
<dbReference type="STRING" id="1137284.GCA_001418205_03535"/>
<dbReference type="GO" id="GO:0016787">
    <property type="term" value="F:hydrolase activity"/>
    <property type="evidence" value="ECO:0007669"/>
    <property type="project" value="InterPro"/>
</dbReference>
<dbReference type="NCBIfam" id="TIGR01244">
    <property type="entry name" value="TIGR01244 family sulfur transferase"/>
    <property type="match status" value="1"/>
</dbReference>
<dbReference type="Gene3D" id="3.90.190.10">
    <property type="entry name" value="Protein tyrosine phosphatase superfamily"/>
    <property type="match status" value="1"/>
</dbReference>
<evidence type="ECO:0000313" key="2">
    <source>
        <dbReference type="EMBL" id="CUB06357.1"/>
    </source>
</evidence>
<protein>
    <submittedName>
        <fullName evidence="2">TIGR01244 family protein</fullName>
    </submittedName>
</protein>
<feature type="domain" description="Beta-lactamase hydrolase-like protein phosphatase-like" evidence="1">
    <location>
        <begin position="2"/>
        <end position="105"/>
    </location>
</feature>
<dbReference type="Pfam" id="PF04273">
    <property type="entry name" value="BLH_phosphatase"/>
    <property type="match status" value="1"/>
</dbReference>